<feature type="compositionally biased region" description="Basic and acidic residues" evidence="1">
    <location>
        <begin position="122"/>
        <end position="140"/>
    </location>
</feature>
<protein>
    <submittedName>
        <fullName evidence="3">Uncharacterized protein</fullName>
    </submittedName>
</protein>
<feature type="compositionally biased region" description="Basic and acidic residues" evidence="1">
    <location>
        <begin position="63"/>
        <end position="75"/>
    </location>
</feature>
<feature type="compositionally biased region" description="Basic residues" evidence="1">
    <location>
        <begin position="171"/>
        <end position="183"/>
    </location>
</feature>
<gene>
    <name evidence="3" type="primary">WBGene00272743</name>
</gene>
<feature type="transmembrane region" description="Helical" evidence="2">
    <location>
        <begin position="337"/>
        <end position="358"/>
    </location>
</feature>
<evidence type="ECO:0000313" key="4">
    <source>
        <dbReference type="Proteomes" id="UP000005239"/>
    </source>
</evidence>
<keyword evidence="2" id="KW-0472">Membrane</keyword>
<evidence type="ECO:0000256" key="1">
    <source>
        <dbReference type="SAM" id="MobiDB-lite"/>
    </source>
</evidence>
<reference evidence="3" key="2">
    <citation type="submission" date="2022-06" db="UniProtKB">
        <authorList>
            <consortium name="EnsemblMetazoa"/>
        </authorList>
    </citation>
    <scope>IDENTIFICATION</scope>
    <source>
        <strain evidence="3">PS312</strain>
    </source>
</reference>
<feature type="compositionally biased region" description="Basic and acidic residues" evidence="1">
    <location>
        <begin position="147"/>
        <end position="156"/>
    </location>
</feature>
<keyword evidence="4" id="KW-1185">Reference proteome</keyword>
<evidence type="ECO:0000256" key="2">
    <source>
        <dbReference type="SAM" id="Phobius"/>
    </source>
</evidence>
<feature type="compositionally biased region" description="Basic and acidic residues" evidence="1">
    <location>
        <begin position="1"/>
        <end position="12"/>
    </location>
</feature>
<feature type="region of interest" description="Disordered" evidence="1">
    <location>
        <begin position="288"/>
        <end position="311"/>
    </location>
</feature>
<sequence length="380" mass="42931">MEASDKHNKSHDTSSSGQAESSSNERGAEGAVPGDNHAAEFGNAGAWPVDPKHEDSAGPPVRKAPEPVHAEEKKEGKKRRKKSKEKETKDQEGKQVKKLLQPSSSSGHSERAAGKRPKIKDHKVESKDNKPPEKSEDCTTKRNLHMIKTERVGGHTEDEEEAVIAKEEKKIKKRKEKKRSKKKTSGEKIEEEEAKQIMNKRPEITFQPSKFKKKKKEVELSSIHIDKEPPARPLVERAPIKTIPNYANIPETTLMRQLKPPVDPNRNRKLPSFTPSNFIADERTVTITEPSQGEKKTTTEQEKKEQQQISTAQELSMVTEKESNMTKFKRRVQNPSGWLWLVIGALVVLCIILIVLFADLYRRNVALAEEVEQLKNKSGK</sequence>
<feature type="compositionally biased region" description="Basic and acidic residues" evidence="1">
    <location>
        <begin position="84"/>
        <end position="95"/>
    </location>
</feature>
<accession>A0A8R1UKA6</accession>
<dbReference type="AlphaFoldDB" id="A0A2A6BXG1"/>
<name>A0A2A6BXG1_PRIPA</name>
<organism evidence="3 4">
    <name type="scientific">Pristionchus pacificus</name>
    <name type="common">Parasitic nematode worm</name>
    <dbReference type="NCBI Taxonomy" id="54126"/>
    <lineage>
        <taxon>Eukaryota</taxon>
        <taxon>Metazoa</taxon>
        <taxon>Ecdysozoa</taxon>
        <taxon>Nematoda</taxon>
        <taxon>Chromadorea</taxon>
        <taxon>Rhabditida</taxon>
        <taxon>Rhabditina</taxon>
        <taxon>Diplogasteromorpha</taxon>
        <taxon>Diplogasteroidea</taxon>
        <taxon>Neodiplogasteridae</taxon>
        <taxon>Pristionchus</taxon>
    </lineage>
</organism>
<accession>A0A2A6BXG1</accession>
<evidence type="ECO:0000313" key="3">
    <source>
        <dbReference type="EnsemblMetazoa" id="PPA34374.1"/>
    </source>
</evidence>
<dbReference type="EnsemblMetazoa" id="PPA34374.1">
    <property type="protein sequence ID" value="PPA34374.1"/>
    <property type="gene ID" value="WBGene00272743"/>
</dbReference>
<feature type="region of interest" description="Disordered" evidence="1">
    <location>
        <begin position="1"/>
        <end position="217"/>
    </location>
</feature>
<proteinExistence type="predicted"/>
<feature type="compositionally biased region" description="Basic and acidic residues" evidence="1">
    <location>
        <begin position="292"/>
        <end position="306"/>
    </location>
</feature>
<keyword evidence="2" id="KW-1133">Transmembrane helix</keyword>
<reference evidence="4" key="1">
    <citation type="journal article" date="2008" name="Nat. Genet.">
        <title>The Pristionchus pacificus genome provides a unique perspective on nematode lifestyle and parasitism.</title>
        <authorList>
            <person name="Dieterich C."/>
            <person name="Clifton S.W."/>
            <person name="Schuster L.N."/>
            <person name="Chinwalla A."/>
            <person name="Delehaunty K."/>
            <person name="Dinkelacker I."/>
            <person name="Fulton L."/>
            <person name="Fulton R."/>
            <person name="Godfrey J."/>
            <person name="Minx P."/>
            <person name="Mitreva M."/>
            <person name="Roeseler W."/>
            <person name="Tian H."/>
            <person name="Witte H."/>
            <person name="Yang S.P."/>
            <person name="Wilson R.K."/>
            <person name="Sommer R.J."/>
        </authorList>
    </citation>
    <scope>NUCLEOTIDE SEQUENCE [LARGE SCALE GENOMIC DNA]</scope>
    <source>
        <strain evidence="4">PS312</strain>
    </source>
</reference>
<dbReference type="Proteomes" id="UP000005239">
    <property type="component" value="Unassembled WGS sequence"/>
</dbReference>
<keyword evidence="2" id="KW-0812">Transmembrane</keyword>